<proteinExistence type="predicted"/>
<dbReference type="Proteomes" id="UP001057402">
    <property type="component" value="Chromosome 4"/>
</dbReference>
<gene>
    <name evidence="1" type="ORF">MLD38_012519</name>
</gene>
<reference evidence="2" key="1">
    <citation type="journal article" date="2023" name="Front. Plant Sci.">
        <title>Chromosomal-level genome assembly of Melastoma candidum provides insights into trichome evolution.</title>
        <authorList>
            <person name="Zhong Y."/>
            <person name="Wu W."/>
            <person name="Sun C."/>
            <person name="Zou P."/>
            <person name="Liu Y."/>
            <person name="Dai S."/>
            <person name="Zhou R."/>
        </authorList>
    </citation>
    <scope>NUCLEOTIDE SEQUENCE [LARGE SCALE GENOMIC DNA]</scope>
</reference>
<accession>A0ACB9R611</accession>
<protein>
    <submittedName>
        <fullName evidence="1">Uncharacterized protein</fullName>
    </submittedName>
</protein>
<sequence length="101" mass="11285">MGFLCCRSPPSNPRLFVLIVLICLQVLFLLPHNSSALRSRDFLLGRHQDRDLLTVFASLSQPDTISEEVGLAPVPSAMTFDPNQSEKRRVPRGSDPIHNKC</sequence>
<keyword evidence="2" id="KW-1185">Reference proteome</keyword>
<dbReference type="EMBL" id="CM042883">
    <property type="protein sequence ID" value="KAI4374536.1"/>
    <property type="molecule type" value="Genomic_DNA"/>
</dbReference>
<comment type="caution">
    <text evidence="1">The sequence shown here is derived from an EMBL/GenBank/DDBJ whole genome shotgun (WGS) entry which is preliminary data.</text>
</comment>
<name>A0ACB9R611_9MYRT</name>
<evidence type="ECO:0000313" key="2">
    <source>
        <dbReference type="Proteomes" id="UP001057402"/>
    </source>
</evidence>
<evidence type="ECO:0000313" key="1">
    <source>
        <dbReference type="EMBL" id="KAI4374536.1"/>
    </source>
</evidence>
<organism evidence="1 2">
    <name type="scientific">Melastoma candidum</name>
    <dbReference type="NCBI Taxonomy" id="119954"/>
    <lineage>
        <taxon>Eukaryota</taxon>
        <taxon>Viridiplantae</taxon>
        <taxon>Streptophyta</taxon>
        <taxon>Embryophyta</taxon>
        <taxon>Tracheophyta</taxon>
        <taxon>Spermatophyta</taxon>
        <taxon>Magnoliopsida</taxon>
        <taxon>eudicotyledons</taxon>
        <taxon>Gunneridae</taxon>
        <taxon>Pentapetalae</taxon>
        <taxon>rosids</taxon>
        <taxon>malvids</taxon>
        <taxon>Myrtales</taxon>
        <taxon>Melastomataceae</taxon>
        <taxon>Melastomatoideae</taxon>
        <taxon>Melastomateae</taxon>
        <taxon>Melastoma</taxon>
    </lineage>
</organism>